<evidence type="ECO:0000313" key="2">
    <source>
        <dbReference type="EMBL" id="QFZ16174.1"/>
    </source>
</evidence>
<dbReference type="Pfam" id="PF20176">
    <property type="entry name" value="DUF6541"/>
    <property type="match status" value="1"/>
</dbReference>
<reference evidence="3" key="1">
    <citation type="journal article" date="2021" name="Curr. Microbiol.">
        <title>Complete genome of nocamycin-producing strain Saccharothrix syringae NRRL B-16468 reveals the biosynthetic potential for secondary metabolites.</title>
        <authorList>
            <person name="Mo X."/>
            <person name="Yang S."/>
        </authorList>
    </citation>
    <scope>NUCLEOTIDE SEQUENCE [LARGE SCALE GENOMIC DNA]</scope>
    <source>
        <strain evidence="3">ATCC 51364 / DSM 43886 / JCM 6844 / KCTC 9398 / NBRC 14523 / NRRL B-16468 / INA 2240</strain>
    </source>
</reference>
<dbReference type="KEGG" id="ssyi:EKG83_00700"/>
<evidence type="ECO:0000313" key="3">
    <source>
        <dbReference type="Proteomes" id="UP000325787"/>
    </source>
</evidence>
<proteinExistence type="predicted"/>
<dbReference type="InterPro" id="IPR046671">
    <property type="entry name" value="DUF6541"/>
</dbReference>
<feature type="transmembrane region" description="Helical" evidence="1">
    <location>
        <begin position="483"/>
        <end position="505"/>
    </location>
</feature>
<feature type="transmembrane region" description="Helical" evidence="1">
    <location>
        <begin position="217"/>
        <end position="238"/>
    </location>
</feature>
<feature type="transmembrane region" description="Helical" evidence="1">
    <location>
        <begin position="382"/>
        <end position="399"/>
    </location>
</feature>
<feature type="transmembrane region" description="Helical" evidence="1">
    <location>
        <begin position="299"/>
        <end position="317"/>
    </location>
</feature>
<feature type="transmembrane region" description="Helical" evidence="1">
    <location>
        <begin position="444"/>
        <end position="463"/>
    </location>
</feature>
<dbReference type="EMBL" id="CP034550">
    <property type="protein sequence ID" value="QFZ16174.1"/>
    <property type="molecule type" value="Genomic_DNA"/>
</dbReference>
<feature type="transmembrane region" description="Helical" evidence="1">
    <location>
        <begin position="244"/>
        <end position="265"/>
    </location>
</feature>
<keyword evidence="1" id="KW-0472">Membrane</keyword>
<keyword evidence="1" id="KW-0812">Transmembrane</keyword>
<dbReference type="AlphaFoldDB" id="A0A5Q0GRP1"/>
<keyword evidence="3" id="KW-1185">Reference proteome</keyword>
<dbReference type="OrthoDB" id="3169698at2"/>
<accession>A0A5Q0GRP1</accession>
<gene>
    <name evidence="2" type="ORF">EKG83_00700</name>
</gene>
<sequence>MSWFEVVPVALAAAGWLVGPGAALAYAIGLRGLSAWGMAPTFSTLITAFTAVVAGRLGIPWSPVVVLIATAAVVAVAGIAALALHRVAPPRRSDPRRVLIAAALGLVPTVAIGWYVMVNGMGRPDQLSQTYDAIFHYSAIAHVLDSGDASSLTMGTLGNPATQPVFYPAAWHDVTSLVSLTTGAPVAVAANLTSAVIAMLVWSLSCMLLVRQVVGPSTAAMAVTGVVAVAFTAFPWGLMSFGVLWPNLLGLSLAPAGVAMVLAAVSLAREDVIGRRRALVLAPLVLVACGFAHPNAVFSFLVVALFAMATSVLRWAVRRHREGRTLRGALGVAAFLLVFLGAWRFVATTPAFAGVRTFYWPPFETPARAIGEVLLNATNGRPALWALSVLVVVGAVVAWRTRTNRWLVAAFAGSGLLYVLTAAINRPDTQFITGYWYNDSFRLAAMVPIAAVPLAVLGVTRLAERLGGLLGDRPRAGSRLALVRTPLVLSLLVLLVLAPLTRFFYVEHNSAWMAGTYRVEPVPTGSTLVDDVEKGFLPELEERVPEDALVANNPWDGSAVMLAEVGRRALFPHADIPWSEDQRLLARSLDDAGRDPEVCHAADRLGVEYLLVANRTFWPHDNRNKDYPGLADPGSDPAFELVARDGSVKLYRIDCEERPGTSSR</sequence>
<feature type="transmembrane region" description="Helical" evidence="1">
    <location>
        <begin position="329"/>
        <end position="353"/>
    </location>
</feature>
<organism evidence="2 3">
    <name type="scientific">Saccharothrix syringae</name>
    <name type="common">Nocardiopsis syringae</name>
    <dbReference type="NCBI Taxonomy" id="103733"/>
    <lineage>
        <taxon>Bacteria</taxon>
        <taxon>Bacillati</taxon>
        <taxon>Actinomycetota</taxon>
        <taxon>Actinomycetes</taxon>
        <taxon>Pseudonocardiales</taxon>
        <taxon>Pseudonocardiaceae</taxon>
        <taxon>Saccharothrix</taxon>
    </lineage>
</organism>
<feature type="transmembrane region" description="Helical" evidence="1">
    <location>
        <begin position="186"/>
        <end position="210"/>
    </location>
</feature>
<dbReference type="Proteomes" id="UP000325787">
    <property type="component" value="Chromosome"/>
</dbReference>
<feature type="transmembrane region" description="Helical" evidence="1">
    <location>
        <begin position="6"/>
        <end position="28"/>
    </location>
</feature>
<protein>
    <submittedName>
        <fullName evidence="2">Uncharacterized protein</fullName>
    </submittedName>
</protein>
<feature type="transmembrane region" description="Helical" evidence="1">
    <location>
        <begin position="61"/>
        <end position="85"/>
    </location>
</feature>
<name>A0A5Q0GRP1_SACSY</name>
<feature type="transmembrane region" description="Helical" evidence="1">
    <location>
        <begin position="277"/>
        <end position="293"/>
    </location>
</feature>
<dbReference type="RefSeq" id="WP_033435105.1">
    <property type="nucleotide sequence ID" value="NZ_CP034550.1"/>
</dbReference>
<keyword evidence="1" id="KW-1133">Transmembrane helix</keyword>
<feature type="transmembrane region" description="Helical" evidence="1">
    <location>
        <begin position="35"/>
        <end position="55"/>
    </location>
</feature>
<evidence type="ECO:0000256" key="1">
    <source>
        <dbReference type="SAM" id="Phobius"/>
    </source>
</evidence>
<feature type="transmembrane region" description="Helical" evidence="1">
    <location>
        <begin position="97"/>
        <end position="117"/>
    </location>
</feature>
<feature type="transmembrane region" description="Helical" evidence="1">
    <location>
        <begin position="406"/>
        <end position="424"/>
    </location>
</feature>